<evidence type="ECO:0000256" key="1">
    <source>
        <dbReference type="SAM" id="MobiDB-lite"/>
    </source>
</evidence>
<reference evidence="2" key="1">
    <citation type="submission" date="2020-11" db="EMBL/GenBank/DDBJ databases">
        <title>Chlorella ohadii genome sequencing and assembly.</title>
        <authorList>
            <person name="Murik O."/>
            <person name="Treves H."/>
            <person name="Kedem I."/>
            <person name="Shotland Y."/>
            <person name="Kaplan A."/>
        </authorList>
    </citation>
    <scope>NUCLEOTIDE SEQUENCE</scope>
    <source>
        <strain evidence="2">1</strain>
    </source>
</reference>
<gene>
    <name evidence="2" type="ORF">COHA_002785</name>
</gene>
<feature type="compositionally biased region" description="Basic and acidic residues" evidence="1">
    <location>
        <begin position="1"/>
        <end position="18"/>
    </location>
</feature>
<dbReference type="Proteomes" id="UP001205105">
    <property type="component" value="Unassembled WGS sequence"/>
</dbReference>
<feature type="region of interest" description="Disordered" evidence="1">
    <location>
        <begin position="1"/>
        <end position="23"/>
    </location>
</feature>
<dbReference type="AlphaFoldDB" id="A0AAD5H7A0"/>
<comment type="caution">
    <text evidence="2">The sequence shown here is derived from an EMBL/GenBank/DDBJ whole genome shotgun (WGS) entry which is preliminary data.</text>
</comment>
<evidence type="ECO:0000313" key="2">
    <source>
        <dbReference type="EMBL" id="KAI7843543.1"/>
    </source>
</evidence>
<evidence type="ECO:0000313" key="3">
    <source>
        <dbReference type="Proteomes" id="UP001205105"/>
    </source>
</evidence>
<proteinExistence type="predicted"/>
<protein>
    <submittedName>
        <fullName evidence="2">Uncharacterized protein</fullName>
    </submittedName>
</protein>
<keyword evidence="3" id="KW-1185">Reference proteome</keyword>
<sequence length="118" mass="13796">MLTREEALRREEEARQAEQEPILQELAPELEALDTAADRGFHHLLRHLYEAHPPPNPEHRLVEEEPTAANGKRLLRQALLHYHSDKTRRNLQGAVDPREHVLLEEITKRLNAAHDRFK</sequence>
<organism evidence="2 3">
    <name type="scientific">Chlorella ohadii</name>
    <dbReference type="NCBI Taxonomy" id="2649997"/>
    <lineage>
        <taxon>Eukaryota</taxon>
        <taxon>Viridiplantae</taxon>
        <taxon>Chlorophyta</taxon>
        <taxon>core chlorophytes</taxon>
        <taxon>Trebouxiophyceae</taxon>
        <taxon>Chlorellales</taxon>
        <taxon>Chlorellaceae</taxon>
        <taxon>Chlorella clade</taxon>
        <taxon>Chlorella</taxon>
    </lineage>
</organism>
<accession>A0AAD5H7A0</accession>
<name>A0AAD5H7A0_9CHLO</name>
<dbReference type="EMBL" id="JADXDR010000037">
    <property type="protein sequence ID" value="KAI7843543.1"/>
    <property type="molecule type" value="Genomic_DNA"/>
</dbReference>